<dbReference type="Proteomes" id="UP000245657">
    <property type="component" value="Unassembled WGS sequence"/>
</dbReference>
<dbReference type="EMBL" id="QGMY01000007">
    <property type="protein sequence ID" value="PWR72064.1"/>
    <property type="molecule type" value="Genomic_DNA"/>
</dbReference>
<feature type="region of interest" description="Disordered" evidence="1">
    <location>
        <begin position="250"/>
        <end position="300"/>
    </location>
</feature>
<comment type="caution">
    <text evidence="2">The sequence shown here is derived from an EMBL/GenBank/DDBJ whole genome shotgun (WGS) entry which is preliminary data.</text>
</comment>
<evidence type="ECO:0008006" key="4">
    <source>
        <dbReference type="Google" id="ProtNLM"/>
    </source>
</evidence>
<dbReference type="RefSeq" id="WP_109968554.1">
    <property type="nucleotide sequence ID" value="NZ_QGMY01000007.1"/>
</dbReference>
<evidence type="ECO:0000256" key="1">
    <source>
        <dbReference type="SAM" id="MobiDB-lite"/>
    </source>
</evidence>
<keyword evidence="3" id="KW-1185">Reference proteome</keyword>
<feature type="compositionally biased region" description="Low complexity" evidence="1">
    <location>
        <begin position="250"/>
        <end position="276"/>
    </location>
</feature>
<dbReference type="InterPro" id="IPR013320">
    <property type="entry name" value="ConA-like_dom_sf"/>
</dbReference>
<evidence type="ECO:0000313" key="3">
    <source>
        <dbReference type="Proteomes" id="UP000245657"/>
    </source>
</evidence>
<proteinExistence type="predicted"/>
<accession>A0A2V2MV71</accession>
<organism evidence="2 3">
    <name type="scientific">Methanospirillum lacunae</name>
    <dbReference type="NCBI Taxonomy" id="668570"/>
    <lineage>
        <taxon>Archaea</taxon>
        <taxon>Methanobacteriati</taxon>
        <taxon>Methanobacteriota</taxon>
        <taxon>Stenosarchaea group</taxon>
        <taxon>Methanomicrobia</taxon>
        <taxon>Methanomicrobiales</taxon>
        <taxon>Methanospirillaceae</taxon>
        <taxon>Methanospirillum</taxon>
    </lineage>
</organism>
<feature type="compositionally biased region" description="Pro residues" evidence="1">
    <location>
        <begin position="277"/>
        <end position="294"/>
    </location>
</feature>
<evidence type="ECO:0000313" key="2">
    <source>
        <dbReference type="EMBL" id="PWR72064.1"/>
    </source>
</evidence>
<dbReference type="AlphaFoldDB" id="A0A2V2MV71"/>
<dbReference type="SUPFAM" id="SSF49899">
    <property type="entry name" value="Concanavalin A-like lectins/glucanases"/>
    <property type="match status" value="1"/>
</dbReference>
<reference evidence="2 3" key="1">
    <citation type="submission" date="2018-05" db="EMBL/GenBank/DDBJ databases">
        <title>Draft genome of Methanospirillum lacunae Ki8-1.</title>
        <authorList>
            <person name="Dueholm M.S."/>
            <person name="Nielsen P.H."/>
            <person name="Bakmann L.F."/>
            <person name="Otzen D.E."/>
        </authorList>
    </citation>
    <scope>NUCLEOTIDE SEQUENCE [LARGE SCALE GENOMIC DNA]</scope>
    <source>
        <strain evidence="2 3">Ki8-1</strain>
    </source>
</reference>
<protein>
    <recommendedName>
        <fullName evidence="4">DUF3821 domain-containing protein</fullName>
    </recommendedName>
</protein>
<dbReference type="OrthoDB" id="117459at2157"/>
<name>A0A2V2MV71_9EURY</name>
<sequence length="324" mass="34667">MHLYTPHMFFVILFFCLAAAAFPCSAAPADDGSVVYSTDFTNGDGWITNSKDRFYPEVETGRYHYLLEGGTGGYSAYALPQKVNGQFILEFDVTPEKTDDGSTFRFGIGTDKKDSQRGPLLMVELANKKDGRLFYLKTVSKENSLNLIGSSPSTGSSGSTVRFEDNTTYHVKLTYYAADSRASIVVQEQGSPDVIFTASAPVSGKMEDLTQLYLTSIGDGTSGPQAEGYIDNIKLTLPTSQAGVSAAVTTAEETADVTPAPVSTTTTARQTDEPTPVFTPGPTRTPFPLPPTPTPTQTQQSGSGFLILFPALAGGAILALKRYP</sequence>
<gene>
    <name evidence="2" type="ORF">DK846_08730</name>
</gene>